<keyword evidence="2" id="KW-1185">Reference proteome</keyword>
<reference evidence="1" key="1">
    <citation type="submission" date="2022-08" db="UniProtKB">
        <authorList>
            <consortium name="EnsemblMetazoa"/>
        </authorList>
    </citation>
    <scope>IDENTIFICATION</scope>
    <source>
        <strain evidence="1">05x7-T-G4-1.051#20</strain>
    </source>
</reference>
<sequence length="248" mass="27925">MPYFEDTKAKEDARYYRGSDQRDHNGLCCVVTVVEGNHGFTKEDLSCVSSDRPDDLKCCSENKEEIVVASVVTITPTDGLEFAIDVPMRIFVPHLSIENDKEIKLKISIDGSKWTYPEKIAPTSNLNEINIPLVGTSLVKFNQLEIAVVSRPKRESHVIKNNGSNAAEIRPYNNENFIMRIPEGTFYRDICAHLKVDTGLASRVSTEPDFNHIRPATPLFGIEFDEYTQNDVTLDIQPNYIKKAGKTV</sequence>
<proteinExistence type="predicted"/>
<dbReference type="AlphaFoldDB" id="A0A8W8JTS0"/>
<evidence type="ECO:0008006" key="3">
    <source>
        <dbReference type="Google" id="ProtNLM"/>
    </source>
</evidence>
<dbReference type="Proteomes" id="UP000005408">
    <property type="component" value="Unassembled WGS sequence"/>
</dbReference>
<protein>
    <recommendedName>
        <fullName evidence="3">ZU5 domain-containing protein</fullName>
    </recommendedName>
</protein>
<dbReference type="EnsemblMetazoa" id="G20818.1">
    <property type="protein sequence ID" value="G20818.1:cds"/>
    <property type="gene ID" value="G20818"/>
</dbReference>
<evidence type="ECO:0000313" key="1">
    <source>
        <dbReference type="EnsemblMetazoa" id="G20818.1:cds"/>
    </source>
</evidence>
<evidence type="ECO:0000313" key="2">
    <source>
        <dbReference type="Proteomes" id="UP000005408"/>
    </source>
</evidence>
<name>A0A8W8JTS0_MAGGI</name>
<organism evidence="1 2">
    <name type="scientific">Magallana gigas</name>
    <name type="common">Pacific oyster</name>
    <name type="synonym">Crassostrea gigas</name>
    <dbReference type="NCBI Taxonomy" id="29159"/>
    <lineage>
        <taxon>Eukaryota</taxon>
        <taxon>Metazoa</taxon>
        <taxon>Spiralia</taxon>
        <taxon>Lophotrochozoa</taxon>
        <taxon>Mollusca</taxon>
        <taxon>Bivalvia</taxon>
        <taxon>Autobranchia</taxon>
        <taxon>Pteriomorphia</taxon>
        <taxon>Ostreida</taxon>
        <taxon>Ostreoidea</taxon>
        <taxon>Ostreidae</taxon>
        <taxon>Magallana</taxon>
    </lineage>
</organism>
<accession>A0A8W8JTS0</accession>